<evidence type="ECO:0000256" key="3">
    <source>
        <dbReference type="ARBA" id="ARBA00006401"/>
    </source>
</evidence>
<protein>
    <recommendedName>
        <fullName evidence="4">nitric oxide dioxygenase</fullName>
        <ecNumber evidence="4">1.14.12.17</ecNumber>
    </recommendedName>
</protein>
<evidence type="ECO:0000256" key="8">
    <source>
        <dbReference type="ARBA" id="ARBA00022723"/>
    </source>
</evidence>
<dbReference type="SUPFAM" id="SSF63380">
    <property type="entry name" value="Riboflavin synthase domain-like"/>
    <property type="match status" value="1"/>
</dbReference>
<evidence type="ECO:0000256" key="5">
    <source>
        <dbReference type="ARBA" id="ARBA00022617"/>
    </source>
</evidence>
<sequence length="366" mass="40055">MLDAAASRFRPFEVVSKVRESATITSFHLTPLERQHWRPFEAGQFLTMRVPDRKGGHVLRNYTVSSSPREEGTYRITVKREAAPSQDVPDGLSSCWLHDEIEPGAVVEIDPPRGAFKIDSASSRPVVLLSGGVGLTPTVSMLDVLARESDRPVWFIHACDGAAVHALREEVEHLAALRPGIAVHFCYRFAENNDLDAARCHSAGFLTRTTLQSLLPLDDYDIYMCGPPPFMQALYGILTGLGVRKERIAYEFFGPASLLSETGQTTARPAMARAAEPTTEGDGPRIVLQKSGRSLAWDGTSESILTFLEAQGIEPEFSCRAGVCGTCEQGLVSGEVDYFEEPLDAMPGDRVLLCCTRPKSSIVLDL</sequence>
<keyword evidence="14" id="KW-0520">NAD</keyword>
<dbReference type="GO" id="GO:0008941">
    <property type="term" value="F:nitric oxide dioxygenase NAD(P)H activity"/>
    <property type="evidence" value="ECO:0007669"/>
    <property type="project" value="UniProtKB-EC"/>
</dbReference>
<feature type="domain" description="FAD-binding FR-type" evidence="19">
    <location>
        <begin position="7"/>
        <end position="119"/>
    </location>
</feature>
<dbReference type="CDD" id="cd00207">
    <property type="entry name" value="fer2"/>
    <property type="match status" value="1"/>
</dbReference>
<dbReference type="Gene3D" id="3.10.20.30">
    <property type="match status" value="1"/>
</dbReference>
<dbReference type="PRINTS" id="PR00406">
    <property type="entry name" value="CYTB5RDTASE"/>
</dbReference>
<dbReference type="PANTHER" id="PTHR47354">
    <property type="entry name" value="NADH OXIDOREDUCTASE HCR"/>
    <property type="match status" value="1"/>
</dbReference>
<keyword evidence="8" id="KW-0479">Metal-binding</keyword>
<dbReference type="InterPro" id="IPR001433">
    <property type="entry name" value="OxRdtase_FAD/NAD-bd"/>
</dbReference>
<organism evidence="20 21">
    <name type="scientific">Ensifer adhaerens</name>
    <name type="common">Sinorhizobium morelense</name>
    <dbReference type="NCBI Taxonomy" id="106592"/>
    <lineage>
        <taxon>Bacteria</taxon>
        <taxon>Pseudomonadati</taxon>
        <taxon>Pseudomonadota</taxon>
        <taxon>Alphaproteobacteria</taxon>
        <taxon>Hyphomicrobiales</taxon>
        <taxon>Rhizobiaceae</taxon>
        <taxon>Sinorhizobium/Ensifer group</taxon>
        <taxon>Ensifer</taxon>
    </lineage>
</organism>
<dbReference type="FunFam" id="3.40.50.80:FF:000010">
    <property type="entry name" value="Flavohemoprotein"/>
    <property type="match status" value="1"/>
</dbReference>
<evidence type="ECO:0000313" key="20">
    <source>
        <dbReference type="EMBL" id="KOF15616.1"/>
    </source>
</evidence>
<dbReference type="InterPro" id="IPR050415">
    <property type="entry name" value="MRET"/>
</dbReference>
<evidence type="ECO:0000256" key="6">
    <source>
        <dbReference type="ARBA" id="ARBA00022630"/>
    </source>
</evidence>
<dbReference type="EMBL" id="LGAP01000018">
    <property type="protein sequence ID" value="KOF15616.1"/>
    <property type="molecule type" value="Genomic_DNA"/>
</dbReference>
<dbReference type="EC" id="1.14.12.17" evidence="4"/>
<comment type="catalytic activity">
    <reaction evidence="16">
        <text>2 nitric oxide + NADPH + 2 O2 = 2 nitrate + NADP(+) + H(+)</text>
        <dbReference type="Rhea" id="RHEA:19465"/>
        <dbReference type="ChEBI" id="CHEBI:15378"/>
        <dbReference type="ChEBI" id="CHEBI:15379"/>
        <dbReference type="ChEBI" id="CHEBI:16480"/>
        <dbReference type="ChEBI" id="CHEBI:17632"/>
        <dbReference type="ChEBI" id="CHEBI:57783"/>
        <dbReference type="ChEBI" id="CHEBI:58349"/>
        <dbReference type="EC" id="1.14.12.17"/>
    </reaction>
</comment>
<dbReference type="InterPro" id="IPR039261">
    <property type="entry name" value="FNR_nucleotide-bd"/>
</dbReference>
<reference evidence="21" key="1">
    <citation type="submission" date="2015-07" db="EMBL/GenBank/DDBJ databases">
        <title>Whole genome sequence of an Ensifer adhaerens strain isolated from a cave pool in the Wind Cave National Park.</title>
        <authorList>
            <person name="Eng W.W.H."/>
            <person name="Gan H.M."/>
            <person name="Barton H.A."/>
            <person name="Savka M.A."/>
        </authorList>
    </citation>
    <scope>NUCLEOTIDE SEQUENCE [LARGE SCALE GENOMIC DNA]</scope>
    <source>
        <strain evidence="21">SD006</strain>
    </source>
</reference>
<dbReference type="Proteomes" id="UP000037425">
    <property type="component" value="Unassembled WGS sequence"/>
</dbReference>
<dbReference type="Pfam" id="PF00970">
    <property type="entry name" value="FAD_binding_6"/>
    <property type="match status" value="1"/>
</dbReference>
<evidence type="ECO:0000256" key="14">
    <source>
        <dbReference type="ARBA" id="ARBA00023027"/>
    </source>
</evidence>
<evidence type="ECO:0000256" key="4">
    <source>
        <dbReference type="ARBA" id="ARBA00012229"/>
    </source>
</evidence>
<accession>A0A0L8BLU0</accession>
<evidence type="ECO:0000256" key="15">
    <source>
        <dbReference type="ARBA" id="ARBA00048649"/>
    </source>
</evidence>
<dbReference type="PANTHER" id="PTHR47354:SF6">
    <property type="entry name" value="NADH OXIDOREDUCTASE HCR"/>
    <property type="match status" value="1"/>
</dbReference>
<dbReference type="PROSITE" id="PS51384">
    <property type="entry name" value="FAD_FR"/>
    <property type="match status" value="1"/>
</dbReference>
<dbReference type="Gene3D" id="3.40.50.80">
    <property type="entry name" value="Nucleotide-binding domain of ferredoxin-NADP reductase (FNR) module"/>
    <property type="match status" value="1"/>
</dbReference>
<evidence type="ECO:0000313" key="21">
    <source>
        <dbReference type="Proteomes" id="UP000037425"/>
    </source>
</evidence>
<keyword evidence="9" id="KW-0274">FAD</keyword>
<dbReference type="InterPro" id="IPR012675">
    <property type="entry name" value="Beta-grasp_dom_sf"/>
</dbReference>
<dbReference type="InterPro" id="IPR017927">
    <property type="entry name" value="FAD-bd_FR_type"/>
</dbReference>
<comment type="cofactor">
    <cofactor evidence="1">
        <name>heme b</name>
        <dbReference type="ChEBI" id="CHEBI:60344"/>
    </cofactor>
</comment>
<dbReference type="InterPro" id="IPR036010">
    <property type="entry name" value="2Fe-2S_ferredoxin-like_sf"/>
</dbReference>
<evidence type="ECO:0000256" key="7">
    <source>
        <dbReference type="ARBA" id="ARBA00022714"/>
    </source>
</evidence>
<evidence type="ECO:0000256" key="11">
    <source>
        <dbReference type="ARBA" id="ARBA00023002"/>
    </source>
</evidence>
<dbReference type="SUPFAM" id="SSF52343">
    <property type="entry name" value="Ferredoxin reductase-like, C-terminal NADP-linked domain"/>
    <property type="match status" value="1"/>
</dbReference>
<dbReference type="GO" id="GO:0046872">
    <property type="term" value="F:metal ion binding"/>
    <property type="evidence" value="ECO:0007669"/>
    <property type="project" value="UniProtKB-KW"/>
</dbReference>
<dbReference type="OrthoDB" id="9786134at2"/>
<keyword evidence="6" id="KW-0285">Flavoprotein</keyword>
<dbReference type="InterPro" id="IPR017938">
    <property type="entry name" value="Riboflavin_synthase-like_b-brl"/>
</dbReference>
<keyword evidence="11" id="KW-0560">Oxidoreductase</keyword>
<evidence type="ECO:0000256" key="13">
    <source>
        <dbReference type="ARBA" id="ARBA00023014"/>
    </source>
</evidence>
<dbReference type="Pfam" id="PF00175">
    <property type="entry name" value="NAD_binding_1"/>
    <property type="match status" value="1"/>
</dbReference>
<evidence type="ECO:0000256" key="10">
    <source>
        <dbReference type="ARBA" id="ARBA00022857"/>
    </source>
</evidence>
<feature type="domain" description="2Fe-2S ferredoxin-type" evidence="18">
    <location>
        <begin position="284"/>
        <end position="366"/>
    </location>
</feature>
<dbReference type="PATRIC" id="fig|106592.7.peg.2467"/>
<keyword evidence="13" id="KW-0411">Iron-sulfur</keyword>
<dbReference type="AlphaFoldDB" id="A0A0L8BLU0"/>
<dbReference type="Pfam" id="PF00111">
    <property type="entry name" value="Fer2"/>
    <property type="match status" value="1"/>
</dbReference>
<evidence type="ECO:0000259" key="19">
    <source>
        <dbReference type="PROSITE" id="PS51384"/>
    </source>
</evidence>
<comment type="caution">
    <text evidence="20">The sequence shown here is derived from an EMBL/GenBank/DDBJ whole genome shotgun (WGS) entry which is preliminary data.</text>
</comment>
<evidence type="ECO:0000259" key="18">
    <source>
        <dbReference type="PROSITE" id="PS51085"/>
    </source>
</evidence>
<comment type="catalytic activity">
    <reaction evidence="15">
        <text>2 nitric oxide + NADH + 2 O2 = 2 nitrate + NAD(+) + H(+)</text>
        <dbReference type="Rhea" id="RHEA:19469"/>
        <dbReference type="ChEBI" id="CHEBI:15378"/>
        <dbReference type="ChEBI" id="CHEBI:15379"/>
        <dbReference type="ChEBI" id="CHEBI:16480"/>
        <dbReference type="ChEBI" id="CHEBI:17632"/>
        <dbReference type="ChEBI" id="CHEBI:57540"/>
        <dbReference type="ChEBI" id="CHEBI:57945"/>
        <dbReference type="EC" id="1.14.12.17"/>
    </reaction>
</comment>
<keyword evidence="10" id="KW-0521">NADP</keyword>
<dbReference type="SUPFAM" id="SSF54292">
    <property type="entry name" value="2Fe-2S ferredoxin-like"/>
    <property type="match status" value="1"/>
</dbReference>
<keyword evidence="7" id="KW-0001">2Fe-2S</keyword>
<proteinExistence type="inferred from homology"/>
<evidence type="ECO:0000256" key="17">
    <source>
        <dbReference type="ARBA" id="ARBA00061434"/>
    </source>
</evidence>
<keyword evidence="12" id="KW-0408">Iron</keyword>
<comment type="similarity">
    <text evidence="3">In the C-terminal section; belongs to the flavoprotein pyridine nucleotide cytochrome reductase family.</text>
</comment>
<evidence type="ECO:0000256" key="2">
    <source>
        <dbReference type="ARBA" id="ARBA00001974"/>
    </source>
</evidence>
<evidence type="ECO:0000256" key="12">
    <source>
        <dbReference type="ARBA" id="ARBA00023004"/>
    </source>
</evidence>
<comment type="similarity">
    <text evidence="17">In the N-terminal section; belongs to the FAD-binding oxidoreductase type 6 family.</text>
</comment>
<dbReference type="GO" id="GO:0051537">
    <property type="term" value="F:2 iron, 2 sulfur cluster binding"/>
    <property type="evidence" value="ECO:0007669"/>
    <property type="project" value="UniProtKB-KW"/>
</dbReference>
<dbReference type="RefSeq" id="WP_053251111.1">
    <property type="nucleotide sequence ID" value="NZ_LGAP01000018.1"/>
</dbReference>
<evidence type="ECO:0000256" key="16">
    <source>
        <dbReference type="ARBA" id="ARBA00049433"/>
    </source>
</evidence>
<dbReference type="CDD" id="cd06184">
    <property type="entry name" value="flavohem_like_fad_nad_binding"/>
    <property type="match status" value="1"/>
</dbReference>
<dbReference type="PROSITE" id="PS51085">
    <property type="entry name" value="2FE2S_FER_2"/>
    <property type="match status" value="1"/>
</dbReference>
<dbReference type="PROSITE" id="PS00197">
    <property type="entry name" value="2FE2S_FER_1"/>
    <property type="match status" value="1"/>
</dbReference>
<dbReference type="InterPro" id="IPR008333">
    <property type="entry name" value="Cbr1-like_FAD-bd_dom"/>
</dbReference>
<keyword evidence="5" id="KW-0349">Heme</keyword>
<evidence type="ECO:0000256" key="9">
    <source>
        <dbReference type="ARBA" id="ARBA00022827"/>
    </source>
</evidence>
<comment type="cofactor">
    <cofactor evidence="2">
        <name>FAD</name>
        <dbReference type="ChEBI" id="CHEBI:57692"/>
    </cofactor>
</comment>
<name>A0A0L8BLU0_ENSAD</name>
<gene>
    <name evidence="20" type="ORF">AC244_22930</name>
</gene>
<dbReference type="Gene3D" id="2.40.30.10">
    <property type="entry name" value="Translation factors"/>
    <property type="match status" value="1"/>
</dbReference>
<dbReference type="InterPro" id="IPR006058">
    <property type="entry name" value="2Fe2S_fd_BS"/>
</dbReference>
<evidence type="ECO:0000256" key="1">
    <source>
        <dbReference type="ARBA" id="ARBA00001970"/>
    </source>
</evidence>
<dbReference type="InterPro" id="IPR001041">
    <property type="entry name" value="2Fe-2S_ferredoxin-type"/>
</dbReference>